<dbReference type="InterPro" id="IPR029063">
    <property type="entry name" value="SAM-dependent_MTases_sf"/>
</dbReference>
<comment type="caution">
    <text evidence="3">The sequence shown here is derived from an EMBL/GenBank/DDBJ whole genome shotgun (WGS) entry which is preliminary data.</text>
</comment>
<keyword evidence="1" id="KW-0489">Methyltransferase</keyword>
<proteinExistence type="predicted"/>
<reference evidence="3" key="1">
    <citation type="journal article" date="2015" name="Nature">
        <title>Complex archaea that bridge the gap between prokaryotes and eukaryotes.</title>
        <authorList>
            <person name="Spang A."/>
            <person name="Saw J.H."/>
            <person name="Jorgensen S.L."/>
            <person name="Zaremba-Niedzwiedzka K."/>
            <person name="Martijn J."/>
            <person name="Lind A.E."/>
            <person name="van Eijk R."/>
            <person name="Schleper C."/>
            <person name="Guy L."/>
            <person name="Ettema T.J."/>
        </authorList>
    </citation>
    <scope>NUCLEOTIDE SEQUENCE</scope>
</reference>
<protein>
    <recommendedName>
        <fullName evidence="4">DNA (cytosine-5-)-methyltransferase</fullName>
    </recommendedName>
</protein>
<evidence type="ECO:0000256" key="2">
    <source>
        <dbReference type="ARBA" id="ARBA00022679"/>
    </source>
</evidence>
<gene>
    <name evidence="3" type="ORF">LCGC14_2302570</name>
</gene>
<name>A0A0F9F0D9_9ZZZZ</name>
<dbReference type="AlphaFoldDB" id="A0A0F9F0D9"/>
<dbReference type="Gene3D" id="3.40.50.150">
    <property type="entry name" value="Vaccinia Virus protein VP39"/>
    <property type="match status" value="1"/>
</dbReference>
<accession>A0A0F9F0D9</accession>
<dbReference type="GO" id="GO:0032259">
    <property type="term" value="P:methylation"/>
    <property type="evidence" value="ECO:0007669"/>
    <property type="project" value="UniProtKB-KW"/>
</dbReference>
<dbReference type="EMBL" id="LAZR01032493">
    <property type="protein sequence ID" value="KKL50730.1"/>
    <property type="molecule type" value="Genomic_DNA"/>
</dbReference>
<dbReference type="SUPFAM" id="SSF53335">
    <property type="entry name" value="S-adenosyl-L-methionine-dependent methyltransferases"/>
    <property type="match status" value="1"/>
</dbReference>
<evidence type="ECO:0000313" key="3">
    <source>
        <dbReference type="EMBL" id="KKL50730.1"/>
    </source>
</evidence>
<organism evidence="3">
    <name type="scientific">marine sediment metagenome</name>
    <dbReference type="NCBI Taxonomy" id="412755"/>
    <lineage>
        <taxon>unclassified sequences</taxon>
        <taxon>metagenomes</taxon>
        <taxon>ecological metagenomes</taxon>
    </lineage>
</organism>
<evidence type="ECO:0008006" key="4">
    <source>
        <dbReference type="Google" id="ProtNLM"/>
    </source>
</evidence>
<dbReference type="GO" id="GO:0008168">
    <property type="term" value="F:methyltransferase activity"/>
    <property type="evidence" value="ECO:0007669"/>
    <property type="project" value="UniProtKB-KW"/>
</dbReference>
<dbReference type="Pfam" id="PF00145">
    <property type="entry name" value="DNA_methylase"/>
    <property type="match status" value="1"/>
</dbReference>
<dbReference type="InterPro" id="IPR001525">
    <property type="entry name" value="C5_MeTfrase"/>
</dbReference>
<keyword evidence="2" id="KW-0808">Transferase</keyword>
<evidence type="ECO:0000256" key="1">
    <source>
        <dbReference type="ARBA" id="ARBA00022603"/>
    </source>
</evidence>
<sequence length="195" mass="23081">MKILNLFAGIGGNRTLWEDHHKITAIEHDKKIAEIYANKFPDDIIIITDAYDYLEEHYNKFEFIWASPPCTTHTQLCRWHKQKKLPDMRLYSIIVFLGTWSNSFWCVENVIPYYKALIKPTAKVGRHMIWSNFQIKNKKYSGKREILTGLKLGHTYSSQINSQKTNDAMNPIYGKYILDCIKDQLKPKKIWDYFK</sequence>